<proteinExistence type="predicted"/>
<dbReference type="AlphaFoldDB" id="A0A1C0YN20"/>
<reference evidence="1 2" key="1">
    <citation type="submission" date="2016-07" db="EMBL/GenBank/DDBJ databases">
        <title>Caryophanon tenue genome sequencing.</title>
        <authorList>
            <person name="Verma A."/>
            <person name="Pal Y."/>
            <person name="Krishnamurthi S."/>
        </authorList>
    </citation>
    <scope>NUCLEOTIDE SEQUENCE [LARGE SCALE GENOMIC DNA]</scope>
    <source>
        <strain evidence="1 2">DSM 14152</strain>
    </source>
</reference>
<evidence type="ECO:0000313" key="2">
    <source>
        <dbReference type="Proteomes" id="UP000093199"/>
    </source>
</evidence>
<name>A0A1C0YN20_9BACL</name>
<dbReference type="RefSeq" id="WP_066542359.1">
    <property type="nucleotide sequence ID" value="NZ_MASJ01000001.1"/>
</dbReference>
<dbReference type="EMBL" id="MASJ01000001">
    <property type="protein sequence ID" value="OCS88566.1"/>
    <property type="molecule type" value="Genomic_DNA"/>
</dbReference>
<evidence type="ECO:0000313" key="1">
    <source>
        <dbReference type="EMBL" id="OCS88566.1"/>
    </source>
</evidence>
<dbReference type="Proteomes" id="UP000093199">
    <property type="component" value="Unassembled WGS sequence"/>
</dbReference>
<accession>A0A1C0YN20</accession>
<sequence length="187" mass="21821">MSSAQQVVNKMIEATLFQLTAQVNVEQFEQVIQQNLAAKEQATTSTTQFYDALMLNIVYFFENKKSWQVLVESMFTGKEVLAVESFEQEMLTQQMMIRQDLDEKQQAYTEQFHPQYKNPEFTRESICYEYAFESLAHSLRTDFTTQFIRKFANSPVLLEVDVAETIRVMDGTIEYHVSNIVNNMNFA</sequence>
<dbReference type="STRING" id="33978.A6M13_01600"/>
<protein>
    <submittedName>
        <fullName evidence="1">Uncharacterized protein</fullName>
    </submittedName>
</protein>
<comment type="caution">
    <text evidence="1">The sequence shown here is derived from an EMBL/GenBank/DDBJ whole genome shotgun (WGS) entry which is preliminary data.</text>
</comment>
<keyword evidence="2" id="KW-1185">Reference proteome</keyword>
<organism evidence="1 2">
    <name type="scientific">Caryophanon tenue</name>
    <dbReference type="NCBI Taxonomy" id="33978"/>
    <lineage>
        <taxon>Bacteria</taxon>
        <taxon>Bacillati</taxon>
        <taxon>Bacillota</taxon>
        <taxon>Bacilli</taxon>
        <taxon>Bacillales</taxon>
        <taxon>Caryophanaceae</taxon>
        <taxon>Caryophanon</taxon>
    </lineage>
</organism>
<dbReference type="OrthoDB" id="2451487at2"/>
<gene>
    <name evidence="1" type="ORF">A6M13_01600</name>
</gene>